<dbReference type="EMBL" id="JAAOLE020000001">
    <property type="protein sequence ID" value="NVI49254.1"/>
    <property type="molecule type" value="Genomic_DNA"/>
</dbReference>
<protein>
    <submittedName>
        <fullName evidence="1">Uncharacterized protein</fullName>
    </submittedName>
</protein>
<organism evidence="1">
    <name type="scientific">Bradyrhizobium septentrionale</name>
    <dbReference type="NCBI Taxonomy" id="1404411"/>
    <lineage>
        <taxon>Bacteria</taxon>
        <taxon>Pseudomonadati</taxon>
        <taxon>Pseudomonadota</taxon>
        <taxon>Alphaproteobacteria</taxon>
        <taxon>Hyphomicrobiales</taxon>
        <taxon>Nitrobacteraceae</taxon>
        <taxon>Bradyrhizobium</taxon>
    </lineage>
</organism>
<evidence type="ECO:0000313" key="1">
    <source>
        <dbReference type="EMBL" id="NVI49254.1"/>
    </source>
</evidence>
<accession>A0A973W8K8</accession>
<gene>
    <name evidence="1" type="ORF">HAP48_041735</name>
</gene>
<dbReference type="RefSeq" id="WP_166213756.1">
    <property type="nucleotide sequence ID" value="NZ_CP088285.1"/>
</dbReference>
<comment type="caution">
    <text evidence="1">The sequence shown here is derived from an EMBL/GenBank/DDBJ whole genome shotgun (WGS) entry which is preliminary data.</text>
</comment>
<name>A0A973W8K8_9BRAD</name>
<dbReference type="AlphaFoldDB" id="A0A973W8K8"/>
<reference evidence="1" key="1">
    <citation type="submission" date="2020-06" db="EMBL/GenBank/DDBJ databases">
        <title>Whole Genome Sequence of Bradyrhizobium sp. Strain 1S1.</title>
        <authorList>
            <person name="Bromfield E.S.P."/>
            <person name="Cloutier S."/>
        </authorList>
    </citation>
    <scope>NUCLEOTIDE SEQUENCE [LARGE SCALE GENOMIC DNA]</scope>
    <source>
        <strain evidence="1">1S1</strain>
    </source>
</reference>
<proteinExistence type="predicted"/>
<sequence>MGKRGIAAAVAGMCLTGCANFPIEAVDQVSLAAVEERVKCEIGEAYRILRADERYPDLSRWAAGLALTLSVDSTGGIVTSSSLTGPFGSISPLELNAGASLNAKRTALLNVYVAFIEAARHPCPPASPILIEGHLGLGQWIVRVFESQYLVNQNSTLQSGFDGEKSIGYNIEFLLTLTAGATPNFLIANATGTKAAFSLEAKSTHSVDIAMVELSPADFAKRFREVRIPGRVIDIENPALKDMSPEMLRESNIPKTIKKRLPDRVVREPDGVAVKVGVLTRLKLDGILQQLNNKLLIQSLRR</sequence>